<keyword evidence="3" id="KW-1003">Cell membrane</keyword>
<comment type="subcellular location">
    <subcellularLocation>
        <location evidence="1">Cell membrane</location>
        <topology evidence="1">Multi-pass membrane protein</topology>
    </subcellularLocation>
</comment>
<evidence type="ECO:0000256" key="3">
    <source>
        <dbReference type="ARBA" id="ARBA00022475"/>
    </source>
</evidence>
<dbReference type="InterPro" id="IPR045276">
    <property type="entry name" value="YbiO_bact"/>
</dbReference>
<dbReference type="Pfam" id="PF21088">
    <property type="entry name" value="MS_channel_1st"/>
    <property type="match status" value="1"/>
</dbReference>
<dbReference type="InterPro" id="IPR011066">
    <property type="entry name" value="MscS_channel_C_sf"/>
</dbReference>
<evidence type="ECO:0000256" key="7">
    <source>
        <dbReference type="SAM" id="Phobius"/>
    </source>
</evidence>
<feature type="transmembrane region" description="Helical" evidence="7">
    <location>
        <begin position="63"/>
        <end position="85"/>
    </location>
</feature>
<dbReference type="FunFam" id="2.30.30.60:FF:000001">
    <property type="entry name" value="MscS Mechanosensitive ion channel"/>
    <property type="match status" value="1"/>
</dbReference>
<dbReference type="GO" id="GO:0005886">
    <property type="term" value="C:plasma membrane"/>
    <property type="evidence" value="ECO:0007669"/>
    <property type="project" value="UniProtKB-SubCell"/>
</dbReference>
<proteinExistence type="inferred from homology"/>
<dbReference type="InterPro" id="IPR011014">
    <property type="entry name" value="MscS_channel_TM-2"/>
</dbReference>
<dbReference type="InterPro" id="IPR006685">
    <property type="entry name" value="MscS_channel_2nd"/>
</dbReference>
<dbReference type="Gene3D" id="2.30.30.60">
    <property type="match status" value="1"/>
</dbReference>
<dbReference type="Proteomes" id="UP000003240">
    <property type="component" value="Unassembled WGS sequence"/>
</dbReference>
<reference evidence="11 12" key="1">
    <citation type="journal article" date="2011" name="EMBO J.">
        <title>Structural diversity of bacterial flagellar motors.</title>
        <authorList>
            <person name="Chen S."/>
            <person name="Beeby M."/>
            <person name="Murphy G.E."/>
            <person name="Leadbetter J.R."/>
            <person name="Hendrixson D.R."/>
            <person name="Briegel A."/>
            <person name="Li Z."/>
            <person name="Shi J."/>
            <person name="Tocheva E.I."/>
            <person name="Muller A."/>
            <person name="Dobro M.J."/>
            <person name="Jensen G.J."/>
        </authorList>
    </citation>
    <scope>NUCLEOTIDE SEQUENCE [LARGE SCALE GENOMIC DNA]</scope>
    <source>
        <strain evidence="11 12">DSM 6540</strain>
    </source>
</reference>
<dbReference type="PANTHER" id="PTHR30460:SF0">
    <property type="entry name" value="MODERATE CONDUCTANCE MECHANOSENSITIVE CHANNEL YBIO"/>
    <property type="match status" value="1"/>
</dbReference>
<comment type="similarity">
    <text evidence="2">Belongs to the MscS (TC 1.A.23) family.</text>
</comment>
<sequence>MLNEAAALFSPAILWSAGTTLLRVTAIFAGAVLAFRFFDIIVDRLFGKTTYLEEKRARTLSSLLKSLIHYLVYFIALVMILQEFAIDTTSIIAGAGIIGLAIGFGAQSLVRDVISGFFIIMEDQYAVGDYITSGDMSGTVHEIGFRVTKLRDTVGTLHIIPNGSITRVSNFSRGPMQAAVNIPVSYQADVKQVWRLLQEVCDDVGTMPQVLEQPKIVGIIDLRPAEMLIRVTARTRPLEQGAVETQIRRQALEKFKQAQIPPPVSWPADFKVQGVSQ</sequence>
<keyword evidence="6 7" id="KW-0472">Membrane</keyword>
<keyword evidence="12" id="KW-1185">Reference proteome</keyword>
<dbReference type="EMBL" id="AFGF01000015">
    <property type="protein sequence ID" value="EGO65721.1"/>
    <property type="molecule type" value="Genomic_DNA"/>
</dbReference>
<protein>
    <submittedName>
        <fullName evidence="11">MscS Mechanosensitive ion channel</fullName>
    </submittedName>
</protein>
<evidence type="ECO:0000256" key="6">
    <source>
        <dbReference type="ARBA" id="ARBA00023136"/>
    </source>
</evidence>
<dbReference type="Gene3D" id="1.10.287.1260">
    <property type="match status" value="1"/>
</dbReference>
<dbReference type="Pfam" id="PF21082">
    <property type="entry name" value="MS_channel_3rd"/>
    <property type="match status" value="1"/>
</dbReference>
<dbReference type="RefSeq" id="WP_004092122.1">
    <property type="nucleotide sequence ID" value="NZ_AFGF01000015.1"/>
</dbReference>
<dbReference type="InterPro" id="IPR049278">
    <property type="entry name" value="MS_channel_C"/>
</dbReference>
<comment type="caution">
    <text evidence="11">The sequence shown here is derived from an EMBL/GenBank/DDBJ whole genome shotgun (WGS) entry which is preliminary data.</text>
</comment>
<dbReference type="Gene3D" id="3.30.70.100">
    <property type="match status" value="1"/>
</dbReference>
<evidence type="ECO:0000313" key="12">
    <source>
        <dbReference type="Proteomes" id="UP000003240"/>
    </source>
</evidence>
<dbReference type="SUPFAM" id="SSF82689">
    <property type="entry name" value="Mechanosensitive channel protein MscS (YggB), C-terminal domain"/>
    <property type="match status" value="1"/>
</dbReference>
<evidence type="ECO:0000313" key="11">
    <source>
        <dbReference type="EMBL" id="EGO65721.1"/>
    </source>
</evidence>
<organism evidence="11 12">
    <name type="scientific">Acetonema longum DSM 6540</name>
    <dbReference type="NCBI Taxonomy" id="1009370"/>
    <lineage>
        <taxon>Bacteria</taxon>
        <taxon>Bacillati</taxon>
        <taxon>Bacillota</taxon>
        <taxon>Negativicutes</taxon>
        <taxon>Acetonemataceae</taxon>
        <taxon>Acetonema</taxon>
    </lineage>
</organism>
<evidence type="ECO:0000259" key="9">
    <source>
        <dbReference type="Pfam" id="PF21082"/>
    </source>
</evidence>
<evidence type="ECO:0000259" key="10">
    <source>
        <dbReference type="Pfam" id="PF21088"/>
    </source>
</evidence>
<evidence type="ECO:0000256" key="2">
    <source>
        <dbReference type="ARBA" id="ARBA00008017"/>
    </source>
</evidence>
<dbReference type="GO" id="GO:0008381">
    <property type="term" value="F:mechanosensitive monoatomic ion channel activity"/>
    <property type="evidence" value="ECO:0007669"/>
    <property type="project" value="InterPro"/>
</dbReference>
<feature type="transmembrane region" description="Helical" evidence="7">
    <location>
        <begin position="91"/>
        <end position="110"/>
    </location>
</feature>
<evidence type="ECO:0000256" key="4">
    <source>
        <dbReference type="ARBA" id="ARBA00022692"/>
    </source>
</evidence>
<feature type="transmembrane region" description="Helical" evidence="7">
    <location>
        <begin position="20"/>
        <end position="42"/>
    </location>
</feature>
<dbReference type="Pfam" id="PF00924">
    <property type="entry name" value="MS_channel_2nd"/>
    <property type="match status" value="1"/>
</dbReference>
<evidence type="ECO:0000259" key="8">
    <source>
        <dbReference type="Pfam" id="PF00924"/>
    </source>
</evidence>
<evidence type="ECO:0000256" key="1">
    <source>
        <dbReference type="ARBA" id="ARBA00004651"/>
    </source>
</evidence>
<dbReference type="PANTHER" id="PTHR30460">
    <property type="entry name" value="MODERATE CONDUCTANCE MECHANOSENSITIVE CHANNEL YBIO"/>
    <property type="match status" value="1"/>
</dbReference>
<feature type="domain" description="Mechanosensitive ion channel MscS" evidence="8">
    <location>
        <begin position="109"/>
        <end position="173"/>
    </location>
</feature>
<dbReference type="SUPFAM" id="SSF82861">
    <property type="entry name" value="Mechanosensitive channel protein MscS (YggB), transmembrane region"/>
    <property type="match status" value="1"/>
</dbReference>
<dbReference type="SUPFAM" id="SSF50182">
    <property type="entry name" value="Sm-like ribonucleoproteins"/>
    <property type="match status" value="1"/>
</dbReference>
<keyword evidence="5 7" id="KW-1133">Transmembrane helix</keyword>
<dbReference type="OrthoDB" id="9809206at2"/>
<name>F7NE66_9FIRM</name>
<accession>F7NE66</accession>
<dbReference type="AlphaFoldDB" id="F7NE66"/>
<dbReference type="InterPro" id="IPR010920">
    <property type="entry name" value="LSM_dom_sf"/>
</dbReference>
<gene>
    <name evidence="11" type="ORF">ALO_01644</name>
</gene>
<dbReference type="InterPro" id="IPR049142">
    <property type="entry name" value="MS_channel_1st"/>
</dbReference>
<dbReference type="STRING" id="1009370.ALO_01644"/>
<dbReference type="InterPro" id="IPR023408">
    <property type="entry name" value="MscS_beta-dom_sf"/>
</dbReference>
<evidence type="ECO:0000256" key="5">
    <source>
        <dbReference type="ARBA" id="ARBA00022989"/>
    </source>
</evidence>
<feature type="domain" description="Mechanosensitive ion channel MscS C-terminal" evidence="9">
    <location>
        <begin position="180"/>
        <end position="260"/>
    </location>
</feature>
<keyword evidence="4 7" id="KW-0812">Transmembrane</keyword>
<dbReference type="eggNOG" id="COG0668">
    <property type="taxonomic scope" value="Bacteria"/>
</dbReference>
<feature type="domain" description="Mechanosensitive ion channel transmembrane helices 2/3" evidence="10">
    <location>
        <begin position="68"/>
        <end position="107"/>
    </location>
</feature>